<dbReference type="Pfam" id="PF10326">
    <property type="entry name" value="7TM_GPCR_Str"/>
    <property type="match status" value="1"/>
</dbReference>
<dbReference type="SUPFAM" id="SSF81321">
    <property type="entry name" value="Family A G protein-coupled receptor-like"/>
    <property type="match status" value="1"/>
</dbReference>
<keyword evidence="1" id="KW-0472">Membrane</keyword>
<feature type="transmembrane region" description="Helical" evidence="1">
    <location>
        <begin position="93"/>
        <end position="114"/>
    </location>
</feature>
<dbReference type="Proteomes" id="UP000614601">
    <property type="component" value="Unassembled WGS sequence"/>
</dbReference>
<dbReference type="EMBL" id="CAJFDH010000006">
    <property type="protein sequence ID" value="CAD5228764.1"/>
    <property type="molecule type" value="Genomic_DNA"/>
</dbReference>
<dbReference type="AlphaFoldDB" id="A0A811LM39"/>
<evidence type="ECO:0000256" key="1">
    <source>
        <dbReference type="SAM" id="Phobius"/>
    </source>
</evidence>
<evidence type="ECO:0008006" key="4">
    <source>
        <dbReference type="Google" id="ProtNLM"/>
    </source>
</evidence>
<dbReference type="PANTHER" id="PTHR22943:SF248">
    <property type="entry name" value="SEVEN TM RECEPTOR"/>
    <property type="match status" value="1"/>
</dbReference>
<feature type="transmembrane region" description="Helical" evidence="1">
    <location>
        <begin position="135"/>
        <end position="156"/>
    </location>
</feature>
<name>A0A811LM39_9BILA</name>
<feature type="transmembrane region" description="Helical" evidence="1">
    <location>
        <begin position="275"/>
        <end position="298"/>
    </location>
</feature>
<organism evidence="2 3">
    <name type="scientific">Bursaphelenchus okinawaensis</name>
    <dbReference type="NCBI Taxonomy" id="465554"/>
    <lineage>
        <taxon>Eukaryota</taxon>
        <taxon>Metazoa</taxon>
        <taxon>Ecdysozoa</taxon>
        <taxon>Nematoda</taxon>
        <taxon>Chromadorea</taxon>
        <taxon>Rhabditida</taxon>
        <taxon>Tylenchina</taxon>
        <taxon>Tylenchomorpha</taxon>
        <taxon>Aphelenchoidea</taxon>
        <taxon>Aphelenchoididae</taxon>
        <taxon>Bursaphelenchus</taxon>
    </lineage>
</organism>
<feature type="transmembrane region" description="Helical" evidence="1">
    <location>
        <begin position="237"/>
        <end position="263"/>
    </location>
</feature>
<feature type="transmembrane region" description="Helical" evidence="1">
    <location>
        <begin position="14"/>
        <end position="35"/>
    </location>
</feature>
<dbReference type="Proteomes" id="UP000783686">
    <property type="component" value="Unassembled WGS sequence"/>
</dbReference>
<feature type="transmembrane region" description="Helical" evidence="1">
    <location>
        <begin position="55"/>
        <end position="81"/>
    </location>
</feature>
<sequence>MEAEPWHPVRIFHFYYEVCLFGSSLALNSTVLYMVMMKTPPHFKGYARMIAFNSIIDIMFSVTDLVTMEVVDLHGAVLYLISDNPNYPKDPNLAVATAAFWIFNLYLTIIVIPLQFMYRYGLVCRDQPFKPYQIVAAYAMGCVYLAIHCFIFPFTFDKRSPKYDQILAENEIYRTHTPGSYIAGDATKITMALHFFNCDLMILISYAFTISFGVAIWKKLNKTIGNLNKEAANAQRYITMIMIMQATYPLIALVIPTGMIAVYPLISKPGESSQFGLVGVCMMNLIPVLNPLAVIINVPMYKNALISMVCGKHSKLLRDSKIGRTSQIISTVA</sequence>
<proteinExistence type="predicted"/>
<dbReference type="InterPro" id="IPR019428">
    <property type="entry name" value="7TM_GPCR_serpentine_rcpt_Str"/>
</dbReference>
<keyword evidence="3" id="KW-1185">Reference proteome</keyword>
<comment type="caution">
    <text evidence="2">The sequence shown here is derived from an EMBL/GenBank/DDBJ whole genome shotgun (WGS) entry which is preliminary data.</text>
</comment>
<keyword evidence="1" id="KW-1133">Transmembrane helix</keyword>
<dbReference type="EMBL" id="CAJFCW020000006">
    <property type="protein sequence ID" value="CAG9124975.1"/>
    <property type="molecule type" value="Genomic_DNA"/>
</dbReference>
<dbReference type="OrthoDB" id="5818984at2759"/>
<reference evidence="2" key="1">
    <citation type="submission" date="2020-09" db="EMBL/GenBank/DDBJ databases">
        <authorList>
            <person name="Kikuchi T."/>
        </authorList>
    </citation>
    <scope>NUCLEOTIDE SEQUENCE</scope>
    <source>
        <strain evidence="2">SH1</strain>
    </source>
</reference>
<evidence type="ECO:0000313" key="3">
    <source>
        <dbReference type="Proteomes" id="UP000614601"/>
    </source>
</evidence>
<protein>
    <recommendedName>
        <fullName evidence="4">G protein-coupled receptor</fullName>
    </recommendedName>
</protein>
<feature type="transmembrane region" description="Helical" evidence="1">
    <location>
        <begin position="200"/>
        <end position="217"/>
    </location>
</feature>
<dbReference type="PANTHER" id="PTHR22943">
    <property type="entry name" value="7-TRANSMEMBRANE DOMAIN RECEPTOR C.ELEGANS"/>
    <property type="match status" value="1"/>
</dbReference>
<accession>A0A811LM39</accession>
<gene>
    <name evidence="2" type="ORF">BOKJ2_LOCUS12841</name>
</gene>
<evidence type="ECO:0000313" key="2">
    <source>
        <dbReference type="EMBL" id="CAD5228764.1"/>
    </source>
</evidence>
<keyword evidence="1" id="KW-0812">Transmembrane</keyword>